<dbReference type="Pfam" id="PF10335">
    <property type="entry name" value="DUF294_C"/>
    <property type="match status" value="1"/>
</dbReference>
<comment type="caution">
    <text evidence="4">The sequence shown here is derived from an EMBL/GenBank/DDBJ whole genome shotgun (WGS) entry which is preliminary data.</text>
</comment>
<dbReference type="InterPro" id="IPR014710">
    <property type="entry name" value="RmlC-like_jellyroll"/>
</dbReference>
<feature type="domain" description="CBS" evidence="3">
    <location>
        <begin position="182"/>
        <end position="240"/>
    </location>
</feature>
<sequence length="654" mass="71645">MTAKNAIPDRIAEALRRFPPFSMLPAPAVAALAQKAEVRVLVNGDTLWNQGDKPGDGVFFLARGRVEYLWRDEGKSELVDVRDVGDVLGLTALIESQPFRVTATVVEDAVLYVMPWSDLRALLEANDAARHYARRHLFWATRVGGRVTLPEPAPAAPSSGLPGRTKSILQAHLDGATVVEPRSPERLLSCLPEATAREAATLMIERRVPSILVVDEQKHPMGIVTHSNIVRRIIVDGLSVEQPVSAIMSVPVVTVAPRSSATAALLLMLRERIGQVVVTEDGTARSQALDICSEKDLLAHSGHHPAGLLREIRNARTPARFREICDDIESIALSYLEAGISSLFLGQICAELYDELAQRLLALEIAALEKEGRKTPGVAWAWLSVGSDGRREQILRTDMDNAIVFARGASAEADGAARAYFLELAERVVARLVECGFSRCQGGVMACNPRWCRTDEEWISEIRAVSGGSDGDAVLRALVLFDLRFVAGDKTLAERLRDEVFAHASANEGLLQRLASHVVETPPPLNFFGNLIVESRGDREGEFDIKGRGLAPLRDAARVLALKHGLRAHYSTGGRLDELRGQGGAYAELGALASEAYEYMLRLRTLTGLRRHDTGRFIDPSALNKLQRAELANVFDVLRMVQGQVRAEFRLSLR</sequence>
<dbReference type="Pfam" id="PF00027">
    <property type="entry name" value="cNMP_binding"/>
    <property type="match status" value="1"/>
</dbReference>
<dbReference type="AlphaFoldDB" id="A0A1J5SGC1"/>
<dbReference type="InterPro" id="IPR018490">
    <property type="entry name" value="cNMP-bd_dom_sf"/>
</dbReference>
<dbReference type="Gene3D" id="3.10.580.10">
    <property type="entry name" value="CBS-domain"/>
    <property type="match status" value="1"/>
</dbReference>
<dbReference type="Pfam" id="PF03445">
    <property type="entry name" value="DUF294"/>
    <property type="match status" value="1"/>
</dbReference>
<accession>A0A1J5SGC1</accession>
<feature type="domain" description="Cyclic nucleotide-binding" evidence="2">
    <location>
        <begin position="20"/>
        <end position="123"/>
    </location>
</feature>
<evidence type="ECO:0000259" key="3">
    <source>
        <dbReference type="PROSITE" id="PS51371"/>
    </source>
</evidence>
<organism evidence="4">
    <name type="scientific">mine drainage metagenome</name>
    <dbReference type="NCBI Taxonomy" id="410659"/>
    <lineage>
        <taxon>unclassified sequences</taxon>
        <taxon>metagenomes</taxon>
        <taxon>ecological metagenomes</taxon>
    </lineage>
</organism>
<name>A0A1J5SGC1_9ZZZZ</name>
<dbReference type="CDD" id="cd00038">
    <property type="entry name" value="CAP_ED"/>
    <property type="match status" value="1"/>
</dbReference>
<evidence type="ECO:0000313" key="4">
    <source>
        <dbReference type="EMBL" id="OIR07471.1"/>
    </source>
</evidence>
<dbReference type="Gene3D" id="2.60.120.10">
    <property type="entry name" value="Jelly Rolls"/>
    <property type="match status" value="1"/>
</dbReference>
<dbReference type="InterPro" id="IPR046342">
    <property type="entry name" value="CBS_dom_sf"/>
</dbReference>
<reference evidence="4" key="1">
    <citation type="submission" date="2016-10" db="EMBL/GenBank/DDBJ databases">
        <title>Sequence of Gallionella enrichment culture.</title>
        <authorList>
            <person name="Poehlein A."/>
            <person name="Muehling M."/>
            <person name="Daniel R."/>
        </authorList>
    </citation>
    <scope>NUCLEOTIDE SEQUENCE</scope>
</reference>
<protein>
    <submittedName>
        <fullName evidence="4">Putative nucleotidyltransferase substrate binding domain protein</fullName>
    </submittedName>
</protein>
<dbReference type="GO" id="GO:0008773">
    <property type="term" value="F:[protein-PII] uridylyltransferase activity"/>
    <property type="evidence" value="ECO:0007669"/>
    <property type="project" value="InterPro"/>
</dbReference>
<dbReference type="InterPro" id="IPR018821">
    <property type="entry name" value="DUF294_put_nucleoTrafse_sb-bd"/>
</dbReference>
<dbReference type="SUPFAM" id="SSF54631">
    <property type="entry name" value="CBS-domain pair"/>
    <property type="match status" value="1"/>
</dbReference>
<dbReference type="PROSITE" id="PS50042">
    <property type="entry name" value="CNMP_BINDING_3"/>
    <property type="match status" value="1"/>
</dbReference>
<dbReference type="PANTHER" id="PTHR43080:SF2">
    <property type="entry name" value="CBS DOMAIN-CONTAINING PROTEIN"/>
    <property type="match status" value="1"/>
</dbReference>
<dbReference type="InterPro" id="IPR051257">
    <property type="entry name" value="Diverse_CBS-Domain"/>
</dbReference>
<dbReference type="PANTHER" id="PTHR43080">
    <property type="entry name" value="CBS DOMAIN-CONTAINING PROTEIN CBSX3, MITOCHONDRIAL"/>
    <property type="match status" value="1"/>
</dbReference>
<dbReference type="CDD" id="cd05401">
    <property type="entry name" value="NT_GlnE_GlnD_like"/>
    <property type="match status" value="1"/>
</dbReference>
<gene>
    <name evidence="4" type="ORF">GALL_104300</name>
</gene>
<keyword evidence="4" id="KW-0808">Transferase</keyword>
<dbReference type="SUPFAM" id="SSF51206">
    <property type="entry name" value="cAMP-binding domain-like"/>
    <property type="match status" value="1"/>
</dbReference>
<dbReference type="SMART" id="SM00100">
    <property type="entry name" value="cNMP"/>
    <property type="match status" value="1"/>
</dbReference>
<dbReference type="InterPro" id="IPR000644">
    <property type="entry name" value="CBS_dom"/>
</dbReference>
<dbReference type="SMART" id="SM00116">
    <property type="entry name" value="CBS"/>
    <property type="match status" value="2"/>
</dbReference>
<evidence type="ECO:0000256" key="1">
    <source>
        <dbReference type="ARBA" id="ARBA00023122"/>
    </source>
</evidence>
<dbReference type="Pfam" id="PF00571">
    <property type="entry name" value="CBS"/>
    <property type="match status" value="2"/>
</dbReference>
<dbReference type="EMBL" id="MLJW01000037">
    <property type="protein sequence ID" value="OIR07471.1"/>
    <property type="molecule type" value="Genomic_DNA"/>
</dbReference>
<dbReference type="InterPro" id="IPR005105">
    <property type="entry name" value="GlnD_Uridyltrans_N"/>
</dbReference>
<proteinExistence type="predicted"/>
<keyword evidence="1" id="KW-0129">CBS domain</keyword>
<feature type="domain" description="CBS" evidence="3">
    <location>
        <begin position="248"/>
        <end position="308"/>
    </location>
</feature>
<dbReference type="PROSITE" id="PS51371">
    <property type="entry name" value="CBS"/>
    <property type="match status" value="2"/>
</dbReference>
<dbReference type="InterPro" id="IPR000595">
    <property type="entry name" value="cNMP-bd_dom"/>
</dbReference>
<evidence type="ECO:0000259" key="2">
    <source>
        <dbReference type="PROSITE" id="PS50042"/>
    </source>
</evidence>